<dbReference type="Gene3D" id="3.40.430.10">
    <property type="entry name" value="Dihydrofolate Reductase, subunit A"/>
    <property type="match status" value="2"/>
</dbReference>
<dbReference type="InterPro" id="IPR002734">
    <property type="entry name" value="RibDG_C"/>
</dbReference>
<gene>
    <name evidence="2" type="ORF">UFOPK3516_01494</name>
</gene>
<protein>
    <submittedName>
        <fullName evidence="2">Unannotated protein</fullName>
    </submittedName>
</protein>
<evidence type="ECO:0000259" key="1">
    <source>
        <dbReference type="Pfam" id="PF01872"/>
    </source>
</evidence>
<dbReference type="SUPFAM" id="SSF53597">
    <property type="entry name" value="Dihydrofolate reductase-like"/>
    <property type="match status" value="1"/>
</dbReference>
<dbReference type="AlphaFoldDB" id="A0A6J7GT06"/>
<sequence>MSRPNVTPQPWNPDALDVLYAWPNQFWTRGNLVTSASGDVRGTSGTSRDLTSPQDRQILRLVRAEAEILIVGAASVRAEGWHLPPAAHVYVLSASGNVPWDTCPDRSRVDLVVPEPQHSLEQTVDELMASISSTAVTRVLCEGGPRLLTALVSQGYLNELCLTVVSANVADVTRSANSLLRGARTWAATSLMTGTQPESIFSIWRCVTE</sequence>
<proteinExistence type="predicted"/>
<organism evidence="2">
    <name type="scientific">freshwater metagenome</name>
    <dbReference type="NCBI Taxonomy" id="449393"/>
    <lineage>
        <taxon>unclassified sequences</taxon>
        <taxon>metagenomes</taxon>
        <taxon>ecological metagenomes</taxon>
    </lineage>
</organism>
<accession>A0A6J7GT06</accession>
<evidence type="ECO:0000313" key="2">
    <source>
        <dbReference type="EMBL" id="CAB4910912.1"/>
    </source>
</evidence>
<dbReference type="Pfam" id="PF01872">
    <property type="entry name" value="RibD_C"/>
    <property type="match status" value="1"/>
</dbReference>
<feature type="domain" description="Bacterial bifunctional deaminase-reductase C-terminal" evidence="1">
    <location>
        <begin position="31"/>
        <end position="166"/>
    </location>
</feature>
<dbReference type="GO" id="GO:0009231">
    <property type="term" value="P:riboflavin biosynthetic process"/>
    <property type="evidence" value="ECO:0007669"/>
    <property type="project" value="InterPro"/>
</dbReference>
<reference evidence="2" key="1">
    <citation type="submission" date="2020-05" db="EMBL/GenBank/DDBJ databases">
        <authorList>
            <person name="Chiriac C."/>
            <person name="Salcher M."/>
            <person name="Ghai R."/>
            <person name="Kavagutti S V."/>
        </authorList>
    </citation>
    <scope>NUCLEOTIDE SEQUENCE</scope>
</reference>
<name>A0A6J7GT06_9ZZZZ</name>
<dbReference type="EMBL" id="CAFBMB010000172">
    <property type="protein sequence ID" value="CAB4910912.1"/>
    <property type="molecule type" value="Genomic_DNA"/>
</dbReference>
<dbReference type="InterPro" id="IPR024072">
    <property type="entry name" value="DHFR-like_dom_sf"/>
</dbReference>
<dbReference type="GO" id="GO:0008703">
    <property type="term" value="F:5-amino-6-(5-phosphoribosylamino)uracil reductase activity"/>
    <property type="evidence" value="ECO:0007669"/>
    <property type="project" value="InterPro"/>
</dbReference>